<reference evidence="1 2" key="1">
    <citation type="submission" date="2020-08" db="EMBL/GenBank/DDBJ databases">
        <title>Genomic Encyclopedia of Type Strains, Phase IV (KMG-IV): sequencing the most valuable type-strain genomes for metagenomic binning, comparative biology and taxonomic classification.</title>
        <authorList>
            <person name="Goeker M."/>
        </authorList>
    </citation>
    <scope>NUCLEOTIDE SEQUENCE [LARGE SCALE GENOMIC DNA]</scope>
    <source>
        <strain evidence="1 2">DSM 17976</strain>
    </source>
</reference>
<accession>A0A7W5ZI12</accession>
<dbReference type="EMBL" id="JACIBY010000003">
    <property type="protein sequence ID" value="MBB3837652.1"/>
    <property type="molecule type" value="Genomic_DNA"/>
</dbReference>
<dbReference type="RefSeq" id="WP_183972375.1">
    <property type="nucleotide sequence ID" value="NZ_JACIBY010000003.1"/>
</dbReference>
<gene>
    <name evidence="1" type="ORF">FHS57_001649</name>
</gene>
<evidence type="ECO:0000313" key="2">
    <source>
        <dbReference type="Proteomes" id="UP000541352"/>
    </source>
</evidence>
<proteinExistence type="predicted"/>
<comment type="caution">
    <text evidence="1">The sequence shown here is derived from an EMBL/GenBank/DDBJ whole genome shotgun (WGS) entry which is preliminary data.</text>
</comment>
<keyword evidence="2" id="KW-1185">Reference proteome</keyword>
<dbReference type="AlphaFoldDB" id="A0A7W5ZI12"/>
<organism evidence="1 2">
    <name type="scientific">Runella defluvii</name>
    <dbReference type="NCBI Taxonomy" id="370973"/>
    <lineage>
        <taxon>Bacteria</taxon>
        <taxon>Pseudomonadati</taxon>
        <taxon>Bacteroidota</taxon>
        <taxon>Cytophagia</taxon>
        <taxon>Cytophagales</taxon>
        <taxon>Spirosomataceae</taxon>
        <taxon>Runella</taxon>
    </lineage>
</organism>
<name>A0A7W5ZI12_9BACT</name>
<protein>
    <submittedName>
        <fullName evidence="1">Uncharacterized protein</fullName>
    </submittedName>
</protein>
<sequence length="234" mass="27129">MKKSEFQERLVGLFLRLNGYFQTGYMPHSEIWGQNGTDFDRIGIRFPNHSQSERGDLFSQQLAIPDNTIDIVIAEVKNHEKKFNASIRSIGSRSTENLSQLLHWCGLFEEQELLDLIPQIKAVLDKNGRAANNTFDIVCHENRFGAITIRPILFSIESEHGGRGNYMFINGVDMIQFIWDCLCPDERRADCSTRYPVSNWGFEYKDIVEYFKKRHQNEEPLPSTTDLYNSFIAH</sequence>
<evidence type="ECO:0000313" key="1">
    <source>
        <dbReference type="EMBL" id="MBB3837652.1"/>
    </source>
</evidence>
<dbReference type="Proteomes" id="UP000541352">
    <property type="component" value="Unassembled WGS sequence"/>
</dbReference>